<proteinExistence type="predicted"/>
<keyword evidence="3 6" id="KW-0245">EGF-like domain</keyword>
<dbReference type="InterPro" id="IPR051145">
    <property type="entry name" value="GAS-SHBG-PROS"/>
</dbReference>
<dbReference type="SUPFAM" id="SSF57196">
    <property type="entry name" value="EGF/Laminin"/>
    <property type="match status" value="2"/>
</dbReference>
<evidence type="ECO:0000259" key="9">
    <source>
        <dbReference type="PROSITE" id="PS50026"/>
    </source>
</evidence>
<evidence type="ECO:0000256" key="8">
    <source>
        <dbReference type="SAM" id="SignalP"/>
    </source>
</evidence>
<comment type="caution">
    <text evidence="6">Lacks conserved residue(s) required for the propagation of feature annotation.</text>
</comment>
<dbReference type="GO" id="GO:0005509">
    <property type="term" value="F:calcium ion binding"/>
    <property type="evidence" value="ECO:0007669"/>
    <property type="project" value="InterPro"/>
</dbReference>
<dbReference type="Pfam" id="PF07645">
    <property type="entry name" value="EGF_CA"/>
    <property type="match status" value="1"/>
</dbReference>
<feature type="transmembrane region" description="Helical" evidence="7">
    <location>
        <begin position="783"/>
        <end position="805"/>
    </location>
</feature>
<keyword evidence="4 6" id="KW-1015">Disulfide bond</keyword>
<sequence length="820" mass="93325">MVIWSLQVIFIVILLIRNGSFEFNATINETKFFLPSIEPCDNKEDICGKDSRVRCVFNLTKEEPLCECKDFENLIYDKILKKCISECEWNEDYCGENSGATCRYDEEKEQLVCDCGHETLVYDKEKKKCESNATENINTCQNEQCENGGTCVTKDGENYKCQCLEGYGGKRCESDELCEVYKEKICGNASCKYDNVTGSCYCYCKKGFYFDAREKTCKSLDPCMRKQINGECNRNHEICSSGECQCEVGYRYSTDRNACIPDNCVSKYGRPRCTKNMECKEKEGKYSCHCMEGFYRMNKECVKYDYCTPGESRCPQDCRDGKCICFQGFKIGDEGEKCVPGGEVELCDMDCDPGVCMKSRGVEKCVCPRISHVVANGTCTDKCRAGYIKSDECPDGCITDDIYGYKCECAGRFKYAKDGVHCENKGMCEEPFAKEDCFERNGLCEDNFDLIYGYDCKCRDGYEKDYFGTCIHKCRKLSDYCTVRQSSCALYADDIACSCLPLLAKGLDGACHEIARYSYIGDFRTPKTWHGNTEKGFDVLGEIPNYGKLHKEFDLAMESIFDGYRNSTLLKCINEQEYWKCSFEIKLDWDPQEKINLISTPSVCLPLQDGIHCLLPPNFVIEKISEDIFHETNPCDEDIKSTFCGEETECHIVEPPRLGYQCRCKKGFHVRTTMRPAYNITIELCEDINECMDPEICPNTTQCMNLYGSYKCICEDGHRLVEGKSPKVYGCKEICRPNPCLHGSCVVTVKNGFFCNCEGKYSGRFCNETKEIDVRPPKNEVKIWAITAGIAVGTILVSAVSCFFLHRRCSKNNEDQTHLH</sequence>
<feature type="disulfide bond" evidence="6">
    <location>
        <begin position="163"/>
        <end position="172"/>
    </location>
</feature>
<keyword evidence="7" id="KW-1133">Transmembrane helix</keyword>
<dbReference type="CDD" id="cd00054">
    <property type="entry name" value="EGF_CA"/>
    <property type="match status" value="2"/>
</dbReference>
<dbReference type="Gene3D" id="2.90.20.10">
    <property type="entry name" value="Plasmodium vivax P25 domain"/>
    <property type="match status" value="1"/>
</dbReference>
<feature type="domain" description="EGF-like" evidence="9">
    <location>
        <begin position="732"/>
        <end position="767"/>
    </location>
</feature>
<reference evidence="10" key="1">
    <citation type="journal article" date="2020" name="bioRxiv">
        <title>Chromosome-level reference genome of the European wasp spider Argiope bruennichi: a resource for studies on range expansion and evolutionary adaptation.</title>
        <authorList>
            <person name="Sheffer M.M."/>
            <person name="Hoppe A."/>
            <person name="Krehenwinkel H."/>
            <person name="Uhl G."/>
            <person name="Kuss A.W."/>
            <person name="Jensen L."/>
            <person name="Jensen C."/>
            <person name="Gillespie R.G."/>
            <person name="Hoff K.J."/>
            <person name="Prost S."/>
        </authorList>
    </citation>
    <scope>NUCLEOTIDE SEQUENCE</scope>
</reference>
<dbReference type="InterPro" id="IPR000152">
    <property type="entry name" value="EGF-type_Asp/Asn_hydroxyl_site"/>
</dbReference>
<dbReference type="SMART" id="SM00181">
    <property type="entry name" value="EGF"/>
    <property type="match status" value="12"/>
</dbReference>
<keyword evidence="7" id="KW-0812">Transmembrane</keyword>
<keyword evidence="5" id="KW-0325">Glycoprotein</keyword>
<evidence type="ECO:0000256" key="4">
    <source>
        <dbReference type="ARBA" id="ARBA00023157"/>
    </source>
</evidence>
<evidence type="ECO:0000313" key="10">
    <source>
        <dbReference type="EMBL" id="KAF8777621.1"/>
    </source>
</evidence>
<organism evidence="10 11">
    <name type="scientific">Argiope bruennichi</name>
    <name type="common">Wasp spider</name>
    <name type="synonym">Aranea bruennichi</name>
    <dbReference type="NCBI Taxonomy" id="94029"/>
    <lineage>
        <taxon>Eukaryota</taxon>
        <taxon>Metazoa</taxon>
        <taxon>Ecdysozoa</taxon>
        <taxon>Arthropoda</taxon>
        <taxon>Chelicerata</taxon>
        <taxon>Arachnida</taxon>
        <taxon>Araneae</taxon>
        <taxon>Araneomorphae</taxon>
        <taxon>Entelegynae</taxon>
        <taxon>Araneoidea</taxon>
        <taxon>Araneidae</taxon>
        <taxon>Argiope</taxon>
    </lineage>
</organism>
<feature type="signal peptide" evidence="8">
    <location>
        <begin position="1"/>
        <end position="20"/>
    </location>
</feature>
<protein>
    <submittedName>
        <fullName evidence="10">Tenascin-X like protein</fullName>
    </submittedName>
</protein>
<feature type="disulfide bond" evidence="6">
    <location>
        <begin position="735"/>
        <end position="745"/>
    </location>
</feature>
<evidence type="ECO:0000256" key="2">
    <source>
        <dbReference type="ARBA" id="ARBA00022525"/>
    </source>
</evidence>
<gene>
    <name evidence="10" type="ORF">HNY73_014455</name>
</gene>
<dbReference type="PROSITE" id="PS01186">
    <property type="entry name" value="EGF_2"/>
    <property type="match status" value="2"/>
</dbReference>
<dbReference type="Pfam" id="PF00008">
    <property type="entry name" value="EGF"/>
    <property type="match status" value="1"/>
</dbReference>
<dbReference type="GO" id="GO:0005576">
    <property type="term" value="C:extracellular region"/>
    <property type="evidence" value="ECO:0007669"/>
    <property type="project" value="UniProtKB-SubCell"/>
</dbReference>
<evidence type="ECO:0000256" key="3">
    <source>
        <dbReference type="ARBA" id="ARBA00022536"/>
    </source>
</evidence>
<evidence type="ECO:0000256" key="7">
    <source>
        <dbReference type="SAM" id="Phobius"/>
    </source>
</evidence>
<dbReference type="Proteomes" id="UP000807504">
    <property type="component" value="Unassembled WGS sequence"/>
</dbReference>
<dbReference type="PROSITE" id="PS50026">
    <property type="entry name" value="EGF_3"/>
    <property type="match status" value="3"/>
</dbReference>
<dbReference type="PROSITE" id="PS00022">
    <property type="entry name" value="EGF_1"/>
    <property type="match status" value="2"/>
</dbReference>
<comment type="subcellular location">
    <subcellularLocation>
        <location evidence="1">Secreted</location>
    </subcellularLocation>
</comment>
<dbReference type="InterPro" id="IPR000742">
    <property type="entry name" value="EGF"/>
</dbReference>
<dbReference type="InterPro" id="IPR049883">
    <property type="entry name" value="NOTCH1_EGF-like"/>
</dbReference>
<feature type="domain" description="EGF-like" evidence="9">
    <location>
        <begin position="136"/>
        <end position="173"/>
    </location>
</feature>
<evidence type="ECO:0000313" key="11">
    <source>
        <dbReference type="Proteomes" id="UP000807504"/>
    </source>
</evidence>
<dbReference type="EMBL" id="JABXBU010002072">
    <property type="protein sequence ID" value="KAF8777621.1"/>
    <property type="molecule type" value="Genomic_DNA"/>
</dbReference>
<dbReference type="Gene3D" id="2.10.25.10">
    <property type="entry name" value="Laminin"/>
    <property type="match status" value="4"/>
</dbReference>
<dbReference type="InterPro" id="IPR018097">
    <property type="entry name" value="EGF_Ca-bd_CS"/>
</dbReference>
<evidence type="ECO:0000256" key="1">
    <source>
        <dbReference type="ARBA" id="ARBA00004613"/>
    </source>
</evidence>
<dbReference type="OMA" id="TCNCSDP"/>
<keyword evidence="7" id="KW-0472">Membrane</keyword>
<name>A0A8T0EQH3_ARGBR</name>
<dbReference type="PROSITE" id="PS00010">
    <property type="entry name" value="ASX_HYDROXYL"/>
    <property type="match status" value="1"/>
</dbReference>
<keyword evidence="2" id="KW-0964">Secreted</keyword>
<keyword evidence="11" id="KW-1185">Reference proteome</keyword>
<keyword evidence="8" id="KW-0732">Signal</keyword>
<dbReference type="PANTHER" id="PTHR24040">
    <property type="entry name" value="LAMININ G-LIKE DOMAIN-CONTAINING PROTEIN"/>
    <property type="match status" value="1"/>
</dbReference>
<feature type="chain" id="PRO_5035862499" evidence="8">
    <location>
        <begin position="21"/>
        <end position="820"/>
    </location>
</feature>
<dbReference type="InterPro" id="IPR001881">
    <property type="entry name" value="EGF-like_Ca-bd_dom"/>
</dbReference>
<comment type="caution">
    <text evidence="10">The sequence shown here is derived from an EMBL/GenBank/DDBJ whole genome shotgun (WGS) entry which is preliminary data.</text>
</comment>
<evidence type="ECO:0000256" key="5">
    <source>
        <dbReference type="ARBA" id="ARBA00023180"/>
    </source>
</evidence>
<evidence type="ECO:0000256" key="6">
    <source>
        <dbReference type="PROSITE-ProRule" id="PRU00076"/>
    </source>
</evidence>
<dbReference type="AlphaFoldDB" id="A0A8T0EQH3"/>
<accession>A0A8T0EQH3</accession>
<dbReference type="SMART" id="SM00179">
    <property type="entry name" value="EGF_CA"/>
    <property type="match status" value="3"/>
</dbReference>
<feature type="domain" description="EGF-like" evidence="9">
    <location>
        <begin position="687"/>
        <end position="724"/>
    </location>
</feature>
<reference evidence="10" key="2">
    <citation type="submission" date="2020-06" db="EMBL/GenBank/DDBJ databases">
        <authorList>
            <person name="Sheffer M."/>
        </authorList>
    </citation>
    <scope>NUCLEOTIDE SEQUENCE</scope>
</reference>
<feature type="disulfide bond" evidence="6">
    <location>
        <begin position="757"/>
        <end position="766"/>
    </location>
</feature>
<dbReference type="PANTHER" id="PTHR24040:SF13">
    <property type="entry name" value="FIBROPELLIN-1"/>
    <property type="match status" value="1"/>
</dbReference>
<dbReference type="PROSITE" id="PS01187">
    <property type="entry name" value="EGF_CA"/>
    <property type="match status" value="1"/>
</dbReference>
<dbReference type="OrthoDB" id="10040649at2759"/>